<dbReference type="RefSeq" id="XP_018023822.1">
    <property type="nucleotide sequence ID" value="XM_018168333.2"/>
</dbReference>
<evidence type="ECO:0000313" key="12">
    <source>
        <dbReference type="RefSeq" id="XP_018023833.1"/>
    </source>
</evidence>
<name>A0A8B7PCM0_HYAAZ</name>
<dbReference type="InterPro" id="IPR039785">
    <property type="entry name" value="MINY3/4"/>
</dbReference>
<protein>
    <recommendedName>
        <fullName evidence="8">Ubiquitin carboxyl-terminal hydrolase MINDY</fullName>
        <ecNumber evidence="8">3.4.19.12</ecNumber>
    </recommendedName>
</protein>
<evidence type="ECO:0000256" key="3">
    <source>
        <dbReference type="ARBA" id="ARBA00011074"/>
    </source>
</evidence>
<evidence type="ECO:0000259" key="9">
    <source>
        <dbReference type="SMART" id="SM01174"/>
    </source>
</evidence>
<organism evidence="10 12">
    <name type="scientific">Hyalella azteca</name>
    <name type="common">Amphipod</name>
    <dbReference type="NCBI Taxonomy" id="294128"/>
    <lineage>
        <taxon>Eukaryota</taxon>
        <taxon>Metazoa</taxon>
        <taxon>Ecdysozoa</taxon>
        <taxon>Arthropoda</taxon>
        <taxon>Crustacea</taxon>
        <taxon>Multicrustacea</taxon>
        <taxon>Malacostraca</taxon>
        <taxon>Eumalacostraca</taxon>
        <taxon>Peracarida</taxon>
        <taxon>Amphipoda</taxon>
        <taxon>Senticaudata</taxon>
        <taxon>Talitrida</taxon>
        <taxon>Talitroidea</taxon>
        <taxon>Hyalellidae</taxon>
        <taxon>Hyalella</taxon>
    </lineage>
</organism>
<reference evidence="11 12" key="1">
    <citation type="submission" date="2025-04" db="UniProtKB">
        <authorList>
            <consortium name="RefSeq"/>
        </authorList>
    </citation>
    <scope>IDENTIFICATION</scope>
    <source>
        <tissue evidence="11 12">Whole organism</tissue>
    </source>
</reference>
<dbReference type="Pfam" id="PF13898">
    <property type="entry name" value="MINDY-3_4_CD"/>
    <property type="match status" value="1"/>
</dbReference>
<gene>
    <name evidence="11 12" type="primary">LOC108679658</name>
</gene>
<dbReference type="RefSeq" id="XP_018023833.1">
    <property type="nucleotide sequence ID" value="XM_018168344.2"/>
</dbReference>
<dbReference type="OrthoDB" id="9981542at2759"/>
<evidence type="ECO:0000256" key="7">
    <source>
        <dbReference type="ARBA" id="ARBA00022807"/>
    </source>
</evidence>
<dbReference type="Gene3D" id="1.10.238.10">
    <property type="entry name" value="EF-hand"/>
    <property type="match status" value="1"/>
</dbReference>
<dbReference type="PANTHER" id="PTHR12473">
    <property type="entry name" value="UBIQUITIN CARBOXYL-TERMINAL HYDROLASE MINDY-4-RELATED"/>
    <property type="match status" value="1"/>
</dbReference>
<keyword evidence="5 8" id="KW-0833">Ubl conjugation pathway</keyword>
<evidence type="ECO:0000313" key="11">
    <source>
        <dbReference type="RefSeq" id="XP_018023822.1"/>
    </source>
</evidence>
<dbReference type="GO" id="GO:0006508">
    <property type="term" value="P:proteolysis"/>
    <property type="evidence" value="ECO:0007669"/>
    <property type="project" value="UniProtKB-KW"/>
</dbReference>
<comment type="catalytic activity">
    <reaction evidence="1 8">
        <text>Thiol-dependent hydrolysis of ester, thioester, amide, peptide and isopeptide bonds formed by the C-terminal Gly of ubiquitin (a 76-residue protein attached to proteins as an intracellular targeting signal).</text>
        <dbReference type="EC" id="3.4.19.12"/>
    </reaction>
</comment>
<dbReference type="EC" id="3.4.19.12" evidence="8"/>
<dbReference type="Proteomes" id="UP000694843">
    <property type="component" value="Unplaced"/>
</dbReference>
<comment type="similarity">
    <text evidence="3 8">Belongs to the MINDY deubiquitinase family. FAM188 subfamily.</text>
</comment>
<keyword evidence="4 8" id="KW-0645">Protease</keyword>
<evidence type="ECO:0000256" key="5">
    <source>
        <dbReference type="ARBA" id="ARBA00022786"/>
    </source>
</evidence>
<dbReference type="OMA" id="VLQTKWP"/>
<dbReference type="GeneID" id="108679658"/>
<dbReference type="KEGG" id="hazt:108679658"/>
<dbReference type="InterPro" id="IPR025257">
    <property type="entry name" value="MINDY-3/4_CD"/>
</dbReference>
<keyword evidence="7 8" id="KW-0788">Thiol protease</keyword>
<dbReference type="SMART" id="SM01174">
    <property type="entry name" value="DUF4205"/>
    <property type="match status" value="1"/>
</dbReference>
<feature type="domain" description="Deubiquitinating enzyme MINDY-3/4 conserved" evidence="9">
    <location>
        <begin position="13"/>
        <end position="355"/>
    </location>
</feature>
<dbReference type="GO" id="GO:0071108">
    <property type="term" value="P:protein K48-linked deubiquitination"/>
    <property type="evidence" value="ECO:0007669"/>
    <property type="project" value="InterPro"/>
</dbReference>
<dbReference type="AlphaFoldDB" id="A0A8B7PCM0"/>
<dbReference type="GO" id="GO:1990380">
    <property type="term" value="F:K48-linked deubiquitinase activity"/>
    <property type="evidence" value="ECO:0007669"/>
    <property type="project" value="UniProtKB-UniRule"/>
</dbReference>
<evidence type="ECO:0000256" key="1">
    <source>
        <dbReference type="ARBA" id="ARBA00000707"/>
    </source>
</evidence>
<comment type="function">
    <text evidence="2 8">Hydrolase that can remove 'Lys-48'-linked conjugated ubiquitin from proteins.</text>
</comment>
<evidence type="ECO:0000256" key="4">
    <source>
        <dbReference type="ARBA" id="ARBA00022670"/>
    </source>
</evidence>
<keyword evidence="6 8" id="KW-0378">Hydrolase</keyword>
<evidence type="ECO:0000313" key="10">
    <source>
        <dbReference type="Proteomes" id="UP000694843"/>
    </source>
</evidence>
<proteinExistence type="inferred from homology"/>
<dbReference type="PANTHER" id="PTHR12473:SF17">
    <property type="entry name" value="UBIQUITIN CARBOXYL-TERMINAL HYDROLASE MINDY-3"/>
    <property type="match status" value="1"/>
</dbReference>
<dbReference type="GO" id="GO:0004843">
    <property type="term" value="F:cysteine-type deubiquitinase activity"/>
    <property type="evidence" value="ECO:0007669"/>
    <property type="project" value="UniProtKB-UniRule"/>
</dbReference>
<evidence type="ECO:0000256" key="2">
    <source>
        <dbReference type="ARBA" id="ARBA00002107"/>
    </source>
</evidence>
<sequence length="447" mass="50425">MMEDQQKLLNDVIELVWGPCIQPQLFKRWSQGFVFSSEEATALLQTMGGPCSIIAPVQAFLLKNLTLNYSMEQLKQVSAAAVDGYLAASLSEILCLCAVEACRAPEIHLSHHNGDDSEYESSLKLRLVAPERECVSQEEYEASRHDSSDPAFQHSRLRIQEFQSRGDLSEHVKSHLSDFKAELGVLCFLYSALLTRGVAKGSACFGESEPLISGEEAHGEQSLLNLLITGTPSSHVFDGARDLGGMKLLGVWRRPSVGLLHLQEHYRQLKVGWYLKNPLHPVWLCASQHHITVVFSLQRELVCPSSDVERGQQVFSWYDTEGNNFIQRDQLLPVLQHLGLCTDEQFIKFMCQELDPDNMGVILYHKFQDAFFSGQELHPPPDTFTLFHYNGLPASNPDKKVQYAKGYVTRQETLVPFDSLHDLTACLSSKWPNIELQWEANFKPSMN</sequence>
<evidence type="ECO:0000256" key="8">
    <source>
        <dbReference type="RuleBase" id="RU367088"/>
    </source>
</evidence>
<dbReference type="InterPro" id="IPR011992">
    <property type="entry name" value="EF-hand-dom_pair"/>
</dbReference>
<dbReference type="SUPFAM" id="SSF47473">
    <property type="entry name" value="EF-hand"/>
    <property type="match status" value="1"/>
</dbReference>
<keyword evidence="10" id="KW-1185">Reference proteome</keyword>
<accession>A0A8B7PCM0</accession>
<evidence type="ECO:0000256" key="6">
    <source>
        <dbReference type="ARBA" id="ARBA00022801"/>
    </source>
</evidence>